<dbReference type="Pfam" id="PF10383">
    <property type="entry name" value="Clr2"/>
    <property type="match status" value="1"/>
</dbReference>
<name>A0ABP0AWR1_9PEZI</name>
<dbReference type="InterPro" id="IPR018839">
    <property type="entry name" value="Tscrpt-silencing_Clr2_C"/>
</dbReference>
<proteinExistence type="predicted"/>
<dbReference type="InterPro" id="IPR038986">
    <property type="entry name" value="Clr2"/>
</dbReference>
<evidence type="ECO:0000256" key="1">
    <source>
        <dbReference type="SAM" id="MobiDB-lite"/>
    </source>
</evidence>
<dbReference type="Pfam" id="PF16761">
    <property type="entry name" value="Clr2_transil"/>
    <property type="match status" value="1"/>
</dbReference>
<accession>A0ABP0AWR1</accession>
<feature type="region of interest" description="Disordered" evidence="1">
    <location>
        <begin position="1"/>
        <end position="41"/>
    </location>
</feature>
<dbReference type="PANTHER" id="PTHR38046:SF1">
    <property type="entry name" value="CRYPTIC LOCI REGULATOR 2"/>
    <property type="match status" value="1"/>
</dbReference>
<sequence>MGGTPMAKTASSSSASGSKPKTSAASSGPTSASSQAASNGSHASLQTYREIFIARSDGIGYTTQQLNDASRSAQPVGDALDDSHEFVRSWTVKLGKAIKYNLGSAAAGADPNNYLVRFPQGYSLHVRPGKTKDRDGPLVFGHPLGPLAAFRSPAELALHILWLMSDSKERADCSCRLCVRMVSEAAAASAASVAAAAPVSVKASPRAPTVTPVPVPVIPAASPAVPTTATAAPPPMVSPAIAATAAQPNILAVPVGGSSGLFRPWELVWYQHFIQASRGTWRLGIVLQVFPSNDGQAYPPSTMPGPAGSVRVAPLGITGLHPPELTLDTSALRPFLSFSVPAMRDGFQGVTYDQIDWQALAWEAQQYHHQQQQQQVPQPPQPGRLDTTALALEASKSAANQINACFSVFNPKPKASAAQCMYGGVFLGAEQILLGDAIRVDVKDVMAGSGDESNSNVFIMRVNLIMTDNGDLRFFGDTYRLSVTAPGEQPPPQAVASTPAGEVFAEELAQRNNGAVPDAPTWYWQLRETNSSRNELEVHGRFYASSRLAANLQNAEFLQRVAQQQSTQFVGADDSSIMASALNRRPTVAGFIYQGQRANRAATIGQAMSVQLPPVNGVQEEY</sequence>
<dbReference type="InterPro" id="IPR031915">
    <property type="entry name" value="Clr2_N"/>
</dbReference>
<evidence type="ECO:0000259" key="2">
    <source>
        <dbReference type="Pfam" id="PF10383"/>
    </source>
</evidence>
<feature type="domain" description="Cryptic loci regulator 2 C-terminal" evidence="2">
    <location>
        <begin position="422"/>
        <end position="543"/>
    </location>
</feature>
<comment type="caution">
    <text evidence="4">The sequence shown here is derived from an EMBL/GenBank/DDBJ whole genome shotgun (WGS) entry which is preliminary data.</text>
</comment>
<gene>
    <name evidence="4" type="ORF">SBRCBS47491_001211</name>
</gene>
<dbReference type="Proteomes" id="UP001642406">
    <property type="component" value="Unassembled WGS sequence"/>
</dbReference>
<keyword evidence="5" id="KW-1185">Reference proteome</keyword>
<reference evidence="4 5" key="1">
    <citation type="submission" date="2024-01" db="EMBL/GenBank/DDBJ databases">
        <authorList>
            <person name="Allen C."/>
            <person name="Tagirdzhanova G."/>
        </authorList>
    </citation>
    <scope>NUCLEOTIDE SEQUENCE [LARGE SCALE GENOMIC DNA]</scope>
</reference>
<evidence type="ECO:0000313" key="5">
    <source>
        <dbReference type="Proteomes" id="UP001642406"/>
    </source>
</evidence>
<feature type="domain" description="Cryptic loci regulator 2 N-terminal" evidence="3">
    <location>
        <begin position="115"/>
        <end position="178"/>
    </location>
</feature>
<evidence type="ECO:0000313" key="4">
    <source>
        <dbReference type="EMBL" id="CAK7211720.1"/>
    </source>
</evidence>
<dbReference type="PANTHER" id="PTHR38046">
    <property type="entry name" value="CRYPTIC LOCI REGULATOR 2"/>
    <property type="match status" value="1"/>
</dbReference>
<evidence type="ECO:0000259" key="3">
    <source>
        <dbReference type="Pfam" id="PF16761"/>
    </source>
</evidence>
<protein>
    <recommendedName>
        <fullName evidence="6">Transcription-silencing protein clr2</fullName>
    </recommendedName>
</protein>
<feature type="compositionally biased region" description="Low complexity" evidence="1">
    <location>
        <begin position="7"/>
        <end position="38"/>
    </location>
</feature>
<dbReference type="EMBL" id="CAWUHC010000007">
    <property type="protein sequence ID" value="CAK7211720.1"/>
    <property type="molecule type" value="Genomic_DNA"/>
</dbReference>
<organism evidence="4 5">
    <name type="scientific">Sporothrix bragantina</name>
    <dbReference type="NCBI Taxonomy" id="671064"/>
    <lineage>
        <taxon>Eukaryota</taxon>
        <taxon>Fungi</taxon>
        <taxon>Dikarya</taxon>
        <taxon>Ascomycota</taxon>
        <taxon>Pezizomycotina</taxon>
        <taxon>Sordariomycetes</taxon>
        <taxon>Sordariomycetidae</taxon>
        <taxon>Ophiostomatales</taxon>
        <taxon>Ophiostomataceae</taxon>
        <taxon>Sporothrix</taxon>
    </lineage>
</organism>
<evidence type="ECO:0008006" key="6">
    <source>
        <dbReference type="Google" id="ProtNLM"/>
    </source>
</evidence>